<dbReference type="SUPFAM" id="SSF50486">
    <property type="entry name" value="FMT C-terminal domain-like"/>
    <property type="match status" value="1"/>
</dbReference>
<evidence type="ECO:0000259" key="1">
    <source>
        <dbReference type="Pfam" id="PF02911"/>
    </source>
</evidence>
<organism evidence="2 3">
    <name type="scientific">Serratia marcescens</name>
    <dbReference type="NCBI Taxonomy" id="615"/>
    <lineage>
        <taxon>Bacteria</taxon>
        <taxon>Pseudomonadati</taxon>
        <taxon>Pseudomonadota</taxon>
        <taxon>Gammaproteobacteria</taxon>
        <taxon>Enterobacterales</taxon>
        <taxon>Yersiniaceae</taxon>
        <taxon>Serratia</taxon>
    </lineage>
</organism>
<name>A0A379ZUL0_SERMA</name>
<dbReference type="InterPro" id="IPR011034">
    <property type="entry name" value="Formyl_transferase-like_C_sf"/>
</dbReference>
<sequence length="89" mass="9985">MLEAAQVVLKEQLPKLKNGTATFTRQDESQASYFGRRTAADGEILWHKSAKEINNLVRAVTEPYPGAFSYLGQRKLIVWALSRAGHPTR</sequence>
<evidence type="ECO:0000313" key="2">
    <source>
        <dbReference type="EMBL" id="SUI67567.1"/>
    </source>
</evidence>
<dbReference type="Pfam" id="PF02911">
    <property type="entry name" value="Formyl_trans_C"/>
    <property type="match status" value="1"/>
</dbReference>
<accession>A0A379ZUL0</accession>
<protein>
    <submittedName>
        <fullName evidence="2">Polymyxin resistance protein PmrI</fullName>
    </submittedName>
</protein>
<gene>
    <name evidence="2" type="primary">arnA_3</name>
    <name evidence="2" type="ORF">NCTC10211_04231</name>
</gene>
<proteinExistence type="predicted"/>
<dbReference type="EMBL" id="UGYK01000002">
    <property type="protein sequence ID" value="SUI67567.1"/>
    <property type="molecule type" value="Genomic_DNA"/>
</dbReference>
<dbReference type="Gene3D" id="3.40.50.12230">
    <property type="match status" value="1"/>
</dbReference>
<dbReference type="GO" id="GO:0003824">
    <property type="term" value="F:catalytic activity"/>
    <property type="evidence" value="ECO:0007669"/>
    <property type="project" value="InterPro"/>
</dbReference>
<dbReference type="InterPro" id="IPR005793">
    <property type="entry name" value="Formyl_trans_C"/>
</dbReference>
<evidence type="ECO:0000313" key="3">
    <source>
        <dbReference type="Proteomes" id="UP000254765"/>
    </source>
</evidence>
<dbReference type="Proteomes" id="UP000254765">
    <property type="component" value="Unassembled WGS sequence"/>
</dbReference>
<dbReference type="AlphaFoldDB" id="A0A379ZUL0"/>
<reference evidence="2 3" key="1">
    <citation type="submission" date="2018-06" db="EMBL/GenBank/DDBJ databases">
        <authorList>
            <consortium name="Pathogen Informatics"/>
            <person name="Doyle S."/>
        </authorList>
    </citation>
    <scope>NUCLEOTIDE SEQUENCE [LARGE SCALE GENOMIC DNA]</scope>
    <source>
        <strain evidence="2 3">NCTC10211</strain>
    </source>
</reference>
<feature type="domain" description="Formyl transferase C-terminal" evidence="1">
    <location>
        <begin position="38"/>
        <end position="82"/>
    </location>
</feature>